<dbReference type="InterPro" id="IPR000489">
    <property type="entry name" value="Pterin-binding_dom"/>
</dbReference>
<comment type="similarity">
    <text evidence="1 2">Belongs to the DHPS family.</text>
</comment>
<dbReference type="Pfam" id="PF00809">
    <property type="entry name" value="Pterin_bind"/>
    <property type="match status" value="1"/>
</dbReference>
<dbReference type="InterPro" id="IPR045031">
    <property type="entry name" value="DHP_synth-like"/>
</dbReference>
<dbReference type="PROSITE" id="PS00792">
    <property type="entry name" value="DHPS_1"/>
    <property type="match status" value="1"/>
</dbReference>
<evidence type="ECO:0000256" key="3">
    <source>
        <dbReference type="SAM" id="MobiDB-lite"/>
    </source>
</evidence>
<feature type="region of interest" description="Disordered" evidence="3">
    <location>
        <begin position="1"/>
        <end position="23"/>
    </location>
</feature>
<dbReference type="InterPro" id="IPR006390">
    <property type="entry name" value="DHP_synth_dom"/>
</dbReference>
<dbReference type="EMBL" id="CP151657">
    <property type="protein sequence ID" value="WZP17455.1"/>
    <property type="molecule type" value="Genomic_DNA"/>
</dbReference>
<comment type="cofactor">
    <cofactor evidence="2">
        <name>Mg(2+)</name>
        <dbReference type="ChEBI" id="CHEBI:18420"/>
    </cofactor>
</comment>
<dbReference type="PROSITE" id="PS50972">
    <property type="entry name" value="PTERIN_BINDING"/>
    <property type="match status" value="1"/>
</dbReference>
<comment type="function">
    <text evidence="2">Catalyzes the condensation of para-aminobenzoate (pABA) with 6-hydroxymethyl-7,8-dihydropterin diphosphate (DHPt-PP) to form 7,8-dihydropteroate (H2Pte), the immediate precursor of folate derivatives.</text>
</comment>
<keyword evidence="2" id="KW-0460">Magnesium</keyword>
<dbReference type="EC" id="2.5.1.15" evidence="2"/>
<dbReference type="Gene3D" id="3.20.20.20">
    <property type="entry name" value="Dihydropteroate synthase-like"/>
    <property type="match status" value="1"/>
</dbReference>
<evidence type="ECO:0000256" key="1">
    <source>
        <dbReference type="ARBA" id="ARBA00009503"/>
    </source>
</evidence>
<sequence>MSLDSAAVNPAAPPSDTGGIPVPVPQAGLYEPPLLHPVHRIGRRTVDFRRQVALMAVINRTPDSFYDAGRTFALDAAVAAAMQAADDGADWVDIGGVPFAPGPALDAAEEAARVVPVIRAVREYSNVIISADTFLPAVAEAAILAGATVINDTTGLSNPDLARVAADAGVHLVITHSLAAPRTVYPRPQYADVVVEVAEFLSRRAEYAQELGVPADKIIIDPGHDLNKNTLHSLELTRRLAEIAALGYPVLAAVSNKDFIGETLDAPKTERMEGSLAAGVASIMNGARILRMHNVPAARSAIRMTEAILGWRAPAYLRHNMGDVNEPVVQA</sequence>
<dbReference type="GO" id="GO:0004156">
    <property type="term" value="F:dihydropteroate synthase activity"/>
    <property type="evidence" value="ECO:0007669"/>
    <property type="project" value="UniProtKB-EC"/>
</dbReference>
<keyword evidence="6" id="KW-1185">Reference proteome</keyword>
<name>A0ABZ3A0J0_9MICC</name>
<evidence type="ECO:0000313" key="5">
    <source>
        <dbReference type="EMBL" id="WZP17455.1"/>
    </source>
</evidence>
<dbReference type="SUPFAM" id="SSF51717">
    <property type="entry name" value="Dihydropteroate synthetase-like"/>
    <property type="match status" value="1"/>
</dbReference>
<evidence type="ECO:0000313" key="6">
    <source>
        <dbReference type="Proteomes" id="UP001448858"/>
    </source>
</evidence>
<proteinExistence type="inferred from homology"/>
<keyword evidence="2" id="KW-0479">Metal-binding</keyword>
<gene>
    <name evidence="5" type="primary">folP</name>
    <name evidence="5" type="ORF">AAE021_07825</name>
</gene>
<dbReference type="PANTHER" id="PTHR20941:SF8">
    <property type="entry name" value="INACTIVE DIHYDROPTEROATE SYNTHASE 2"/>
    <property type="match status" value="1"/>
</dbReference>
<organism evidence="5 6">
    <name type="scientific">Arthrobacter citreus</name>
    <dbReference type="NCBI Taxonomy" id="1670"/>
    <lineage>
        <taxon>Bacteria</taxon>
        <taxon>Bacillati</taxon>
        <taxon>Actinomycetota</taxon>
        <taxon>Actinomycetes</taxon>
        <taxon>Micrococcales</taxon>
        <taxon>Micrococcaceae</taxon>
        <taxon>Arthrobacter</taxon>
    </lineage>
</organism>
<protein>
    <recommendedName>
        <fullName evidence="2">Dihydropteroate synthase</fullName>
        <shortName evidence="2">DHPS</shortName>
        <ecNumber evidence="2">2.5.1.15</ecNumber>
    </recommendedName>
    <alternativeName>
        <fullName evidence="2">Dihydropteroate pyrophosphorylase</fullName>
    </alternativeName>
</protein>
<keyword evidence="2 5" id="KW-0808">Transferase</keyword>
<dbReference type="RefSeq" id="WP_342025050.1">
    <property type="nucleotide sequence ID" value="NZ_CP151657.1"/>
</dbReference>
<dbReference type="NCBIfam" id="TIGR01496">
    <property type="entry name" value="DHPS"/>
    <property type="match status" value="1"/>
</dbReference>
<dbReference type="PANTHER" id="PTHR20941">
    <property type="entry name" value="FOLATE SYNTHESIS PROTEINS"/>
    <property type="match status" value="1"/>
</dbReference>
<dbReference type="InterPro" id="IPR011005">
    <property type="entry name" value="Dihydropteroate_synth-like_sf"/>
</dbReference>
<reference evidence="5 6" key="1">
    <citation type="submission" date="2024-04" db="EMBL/GenBank/DDBJ databases">
        <title>Arthrobacter sp. from Plains bison fecal sample.</title>
        <authorList>
            <person name="Ruzzini A."/>
        </authorList>
    </citation>
    <scope>NUCLEOTIDE SEQUENCE [LARGE SCALE GENOMIC DNA]</scope>
    <source>
        <strain evidence="5 6">EINP1</strain>
    </source>
</reference>
<accession>A0ABZ3A0J0</accession>
<evidence type="ECO:0000256" key="2">
    <source>
        <dbReference type="RuleBase" id="RU361205"/>
    </source>
</evidence>
<feature type="domain" description="Pterin-binding" evidence="4">
    <location>
        <begin position="52"/>
        <end position="303"/>
    </location>
</feature>
<evidence type="ECO:0000259" key="4">
    <source>
        <dbReference type="PROSITE" id="PS50972"/>
    </source>
</evidence>
<keyword evidence="2" id="KW-0289">Folate biosynthesis</keyword>
<dbReference type="Proteomes" id="UP001448858">
    <property type="component" value="Chromosome"/>
</dbReference>
<comment type="pathway">
    <text evidence="2">Cofactor biosynthesis; tetrahydrofolate biosynthesis; 7,8-dihydrofolate from 2-amino-4-hydroxy-6-hydroxymethyl-7,8-dihydropteridine diphosphate and 4-aminobenzoate: step 1/2.</text>
</comment>